<dbReference type="InterPro" id="IPR018961">
    <property type="entry name" value="DnaJ_homolog_subfam-C_membr-28"/>
</dbReference>
<name>A0A852ZJB5_9ACTN</name>
<reference evidence="3 4" key="1">
    <citation type="submission" date="2020-07" db="EMBL/GenBank/DDBJ databases">
        <title>Sequencing the genomes of 1000 actinobacteria strains.</title>
        <authorList>
            <person name="Klenk H.-P."/>
        </authorList>
    </citation>
    <scope>NUCLEOTIDE SEQUENCE [LARGE SCALE GENOMIC DNA]</scope>
    <source>
        <strain evidence="3 4">DSM 18448</strain>
    </source>
</reference>
<evidence type="ECO:0000313" key="4">
    <source>
        <dbReference type="Proteomes" id="UP000579605"/>
    </source>
</evidence>
<dbReference type="Proteomes" id="UP000579605">
    <property type="component" value="Unassembled WGS sequence"/>
</dbReference>
<evidence type="ECO:0000259" key="2">
    <source>
        <dbReference type="Pfam" id="PF09350"/>
    </source>
</evidence>
<dbReference type="AlphaFoldDB" id="A0A852ZJB5"/>
<proteinExistence type="predicted"/>
<dbReference type="RefSeq" id="WP_179789463.1">
    <property type="nucleotide sequence ID" value="NZ_BAAARR010000001.1"/>
</dbReference>
<accession>A0A852ZJB5</accession>
<evidence type="ECO:0000256" key="1">
    <source>
        <dbReference type="SAM" id="MobiDB-lite"/>
    </source>
</evidence>
<evidence type="ECO:0000313" key="3">
    <source>
        <dbReference type="EMBL" id="NYH91988.1"/>
    </source>
</evidence>
<protein>
    <recommendedName>
        <fullName evidence="2">DnaJ homologue subfamily C member 28 conserved domain-containing protein</fullName>
    </recommendedName>
</protein>
<feature type="compositionally biased region" description="Basic and acidic residues" evidence="1">
    <location>
        <begin position="131"/>
        <end position="141"/>
    </location>
</feature>
<feature type="domain" description="DnaJ homologue subfamily C member 28 conserved" evidence="2">
    <location>
        <begin position="14"/>
        <end position="83"/>
    </location>
</feature>
<sequence length="189" mass="21560">MTKRKPPGIGFESWVDQQIREATERGEFDNLPGAGKPLTDLDKPYDEVWVMRHLHKEGHSSEDLLPLPLQLRREVERLPETVRKLRTEREVRDAVADLNLRIVAWLRAPLGPPIPVRPANADQVVERWRAERAERLAKGEEPPPSAGTSPDPTGQAPAKARRRRSMGGGRSPDDRPTWWRRALRRGRST</sequence>
<keyword evidence="4" id="KW-1185">Reference proteome</keyword>
<gene>
    <name evidence="3" type="ORF">F4554_004626</name>
</gene>
<dbReference type="Pfam" id="PF09350">
    <property type="entry name" value="DJC28_CD"/>
    <property type="match status" value="1"/>
</dbReference>
<dbReference type="EMBL" id="JACBZH010000001">
    <property type="protein sequence ID" value="NYH91988.1"/>
    <property type="molecule type" value="Genomic_DNA"/>
</dbReference>
<organism evidence="3 4">
    <name type="scientific">Actinopolymorpha rutila</name>
    <dbReference type="NCBI Taxonomy" id="446787"/>
    <lineage>
        <taxon>Bacteria</taxon>
        <taxon>Bacillati</taxon>
        <taxon>Actinomycetota</taxon>
        <taxon>Actinomycetes</taxon>
        <taxon>Propionibacteriales</taxon>
        <taxon>Actinopolymorphaceae</taxon>
        <taxon>Actinopolymorpha</taxon>
    </lineage>
</organism>
<feature type="region of interest" description="Disordered" evidence="1">
    <location>
        <begin position="131"/>
        <end position="189"/>
    </location>
</feature>
<comment type="caution">
    <text evidence="3">The sequence shown here is derived from an EMBL/GenBank/DDBJ whole genome shotgun (WGS) entry which is preliminary data.</text>
</comment>